<dbReference type="InterPro" id="IPR030395">
    <property type="entry name" value="GP_PDE_dom"/>
</dbReference>
<reference evidence="2 3" key="1">
    <citation type="submission" date="2015-03" db="EMBL/GenBank/DDBJ databases">
        <authorList>
            <consortium name="Pathogen Informatics"/>
        </authorList>
    </citation>
    <scope>NUCLEOTIDE SEQUENCE [LARGE SCALE GENOMIC DNA]</scope>
    <source>
        <strain evidence="2 3">A1104</strain>
    </source>
</reference>
<sequence length="47" mass="5402">MQEIKAAGLRILVYTVNQPQRAAELLRWGVDCICTDRIDDIGPHFQF</sequence>
<proteinExistence type="predicted"/>
<dbReference type="GO" id="GO:0006629">
    <property type="term" value="P:lipid metabolic process"/>
    <property type="evidence" value="ECO:0007669"/>
    <property type="project" value="InterPro"/>
</dbReference>
<dbReference type="PROSITE" id="PS51704">
    <property type="entry name" value="GP_PDE"/>
    <property type="match status" value="1"/>
</dbReference>
<dbReference type="EC" id="3.1.4.46" evidence="2"/>
<evidence type="ECO:0000259" key="1">
    <source>
        <dbReference type="PROSITE" id="PS51704"/>
    </source>
</evidence>
<feature type="domain" description="GP-PDE" evidence="1">
    <location>
        <begin position="1"/>
        <end position="45"/>
    </location>
</feature>
<dbReference type="Gene3D" id="3.20.20.190">
    <property type="entry name" value="Phosphatidylinositol (PI) phosphodiesterase"/>
    <property type="match status" value="1"/>
</dbReference>
<protein>
    <submittedName>
        <fullName evidence="2">Glycerophosphoryl diester phosphodiesterase</fullName>
        <ecNumber evidence="2">3.1.4.46</ecNumber>
    </submittedName>
</protein>
<dbReference type="InterPro" id="IPR017946">
    <property type="entry name" value="PLC-like_Pdiesterase_TIM-brl"/>
</dbReference>
<dbReference type="AlphaFoldDB" id="A0A655CC63"/>
<name>A0A655CC63_SALET</name>
<organism evidence="2 3">
    <name type="scientific">Salmonella enterica subsp. enterica serovar Bovismorbificans</name>
    <dbReference type="NCBI Taxonomy" id="58097"/>
    <lineage>
        <taxon>Bacteria</taxon>
        <taxon>Pseudomonadati</taxon>
        <taxon>Pseudomonadota</taxon>
        <taxon>Gammaproteobacteria</taxon>
        <taxon>Enterobacterales</taxon>
        <taxon>Enterobacteriaceae</taxon>
        <taxon>Salmonella</taxon>
    </lineage>
</organism>
<evidence type="ECO:0000313" key="2">
    <source>
        <dbReference type="EMBL" id="CNU05691.1"/>
    </source>
</evidence>
<keyword evidence="2" id="KW-0378">Hydrolase</keyword>
<dbReference type="SUPFAM" id="SSF51695">
    <property type="entry name" value="PLC-like phosphodiesterases"/>
    <property type="match status" value="1"/>
</dbReference>
<evidence type="ECO:0000313" key="3">
    <source>
        <dbReference type="Proteomes" id="UP000041314"/>
    </source>
</evidence>
<dbReference type="Proteomes" id="UP000041314">
    <property type="component" value="Unassembled WGS sequence"/>
</dbReference>
<dbReference type="GO" id="GO:0008889">
    <property type="term" value="F:glycerophosphodiester phosphodiesterase activity"/>
    <property type="evidence" value="ECO:0007669"/>
    <property type="project" value="UniProtKB-EC"/>
</dbReference>
<dbReference type="Pfam" id="PF03009">
    <property type="entry name" value="GDPD"/>
    <property type="match status" value="1"/>
</dbReference>
<accession>A0A655CC63</accession>
<dbReference type="EMBL" id="CQPA01000010">
    <property type="protein sequence ID" value="CNU05691.1"/>
    <property type="molecule type" value="Genomic_DNA"/>
</dbReference>
<gene>
    <name evidence="2" type="primary">ugpQ</name>
    <name evidence="2" type="ORF">ERS008198_01786</name>
</gene>